<gene>
    <name evidence="1" type="ORF">ACFPZN_25450</name>
</gene>
<dbReference type="RefSeq" id="WP_378284676.1">
    <property type="nucleotide sequence ID" value="NZ_JBHSON010000037.1"/>
</dbReference>
<sequence length="707" mass="78453">MTYTAAELSGLLAEADDMPPGEAQVDAVRDVVRHAEAAGLLDVEIEARLALVDALMLTAENADDVNAIVTAFTRCVGLYTAHPDRFDDDLLDMLWRQFAAQGIVLTLMVVYPLRLVRGVFDDMEGRCRPDRDDLHTVHSIRLLLAEVTGDAEMGERALATLRHREPPQYACPACLSLYQVRYLASLGRDAEAIAVAQPIITGETPCDTDSQPADVLQILQNCYLRTGDLEEARDAHRLAYRGLDHDDEFDVAQHLRFCVLSGNTERGLEIFRQHLRLLEDTPTVLYELELASASALLFRTLVEAGRGEEVLIWPANPDVPDEEDEEWTFADLHEDLLRDVTELAGRYDERSGNTHLHDRMHAIIQETPLVDELPLSPLAARRKQIEQTPTELPEIADALKEDAPFEESPLDKALAHARQGEDLLNSGSADRAIGEFIEAAARFTALGDTRLAAFARVDLSTAYLTVGRHLDAAECAEEALPDVPPEKDAEYTGMQARWVLACAYPELGQSEDALRMLAEMTERATEPGTLGRVAKKEGEILGALDRDDEAAARYTEAASQFAKTGDLFEEAVCLRQAALAHSWAGDLDEALAFAERSREVVKHLPHDEERSTWELAVLQYDRARILATHDRTEEAATEAELAAETFRETTDRAFVTRCELMAAKLWYDLGTPAHAKAALERALHEPAEDNDHQADLTEAQSLLDDLR</sequence>
<evidence type="ECO:0008006" key="3">
    <source>
        <dbReference type="Google" id="ProtNLM"/>
    </source>
</evidence>
<protein>
    <recommendedName>
        <fullName evidence="3">Tetratricopeptide repeat protein</fullName>
    </recommendedName>
</protein>
<proteinExistence type="predicted"/>
<keyword evidence="2" id="KW-1185">Reference proteome</keyword>
<comment type="caution">
    <text evidence="1">The sequence shown here is derived from an EMBL/GenBank/DDBJ whole genome shotgun (WGS) entry which is preliminary data.</text>
</comment>
<dbReference type="InterPro" id="IPR011990">
    <property type="entry name" value="TPR-like_helical_dom_sf"/>
</dbReference>
<organism evidence="1 2">
    <name type="scientific">Actinomadura rugatobispora</name>
    <dbReference type="NCBI Taxonomy" id="1994"/>
    <lineage>
        <taxon>Bacteria</taxon>
        <taxon>Bacillati</taxon>
        <taxon>Actinomycetota</taxon>
        <taxon>Actinomycetes</taxon>
        <taxon>Streptosporangiales</taxon>
        <taxon>Thermomonosporaceae</taxon>
        <taxon>Actinomadura</taxon>
    </lineage>
</organism>
<evidence type="ECO:0000313" key="1">
    <source>
        <dbReference type="EMBL" id="MFC5748975.1"/>
    </source>
</evidence>
<name>A0ABW1A0A5_9ACTN</name>
<dbReference type="Proteomes" id="UP001596074">
    <property type="component" value="Unassembled WGS sequence"/>
</dbReference>
<accession>A0ABW1A0A5</accession>
<dbReference type="SUPFAM" id="SSF48452">
    <property type="entry name" value="TPR-like"/>
    <property type="match status" value="2"/>
</dbReference>
<evidence type="ECO:0000313" key="2">
    <source>
        <dbReference type="Proteomes" id="UP001596074"/>
    </source>
</evidence>
<dbReference type="Gene3D" id="1.25.40.10">
    <property type="entry name" value="Tetratricopeptide repeat domain"/>
    <property type="match status" value="2"/>
</dbReference>
<reference evidence="2" key="1">
    <citation type="journal article" date="2019" name="Int. J. Syst. Evol. Microbiol.">
        <title>The Global Catalogue of Microorganisms (GCM) 10K type strain sequencing project: providing services to taxonomists for standard genome sequencing and annotation.</title>
        <authorList>
            <consortium name="The Broad Institute Genomics Platform"/>
            <consortium name="The Broad Institute Genome Sequencing Center for Infectious Disease"/>
            <person name="Wu L."/>
            <person name="Ma J."/>
        </authorList>
    </citation>
    <scope>NUCLEOTIDE SEQUENCE [LARGE SCALE GENOMIC DNA]</scope>
    <source>
        <strain evidence="2">KCTC 42087</strain>
    </source>
</reference>
<dbReference type="EMBL" id="JBHSON010000037">
    <property type="protein sequence ID" value="MFC5748975.1"/>
    <property type="molecule type" value="Genomic_DNA"/>
</dbReference>